<dbReference type="PANTHER" id="PTHR30093:SF47">
    <property type="entry name" value="TYPE IV PILUS NON-CORE MINOR PILIN PILE"/>
    <property type="match status" value="1"/>
</dbReference>
<dbReference type="Pfam" id="PF07963">
    <property type="entry name" value="N_methyl"/>
    <property type="match status" value="1"/>
</dbReference>
<organism evidence="3 4">
    <name type="scientific">Uliginosibacterium paludis</name>
    <dbReference type="NCBI Taxonomy" id="1615952"/>
    <lineage>
        <taxon>Bacteria</taxon>
        <taxon>Pseudomonadati</taxon>
        <taxon>Pseudomonadota</taxon>
        <taxon>Betaproteobacteria</taxon>
        <taxon>Rhodocyclales</taxon>
        <taxon>Zoogloeaceae</taxon>
        <taxon>Uliginosibacterium</taxon>
    </lineage>
</organism>
<name>A0ABV2CTI9_9RHOO</name>
<gene>
    <name evidence="3" type="ORF">ABVT11_15530</name>
</gene>
<keyword evidence="2" id="KW-1133">Transmembrane helix</keyword>
<comment type="caution">
    <text evidence="3">The sequence shown here is derived from an EMBL/GenBank/DDBJ whole genome shotgun (WGS) entry which is preliminary data.</text>
</comment>
<protein>
    <submittedName>
        <fullName evidence="3">Type IV pilin protein</fullName>
    </submittedName>
</protein>
<dbReference type="PRINTS" id="PR00813">
    <property type="entry name" value="BCTERIALGSPG"/>
</dbReference>
<dbReference type="InterPro" id="IPR031982">
    <property type="entry name" value="PilE-like"/>
</dbReference>
<dbReference type="InterPro" id="IPR000983">
    <property type="entry name" value="Bac_GSPG_pilin"/>
</dbReference>
<reference evidence="3 4" key="1">
    <citation type="submission" date="2024-07" db="EMBL/GenBank/DDBJ databases">
        <title>Uliginosibacterium paludis KCTC:42655.</title>
        <authorList>
            <person name="Kim M.K."/>
        </authorList>
    </citation>
    <scope>NUCLEOTIDE SEQUENCE [LARGE SCALE GENOMIC DNA]</scope>
    <source>
        <strain evidence="3 4">KCTC 42655</strain>
    </source>
</reference>
<keyword evidence="2" id="KW-0812">Transmembrane</keyword>
<evidence type="ECO:0000256" key="2">
    <source>
        <dbReference type="SAM" id="Phobius"/>
    </source>
</evidence>
<evidence type="ECO:0000313" key="4">
    <source>
        <dbReference type="Proteomes" id="UP001548590"/>
    </source>
</evidence>
<dbReference type="RefSeq" id="WP_345929639.1">
    <property type="nucleotide sequence ID" value="NZ_JBDIVF010000011.1"/>
</dbReference>
<keyword evidence="1" id="KW-0488">Methylation</keyword>
<sequence>MPSRTHSASQRGFTLIELMITVAIIAILASIALPAYSDYVTRSRLVDATNALSTLRAKMEQHYQDNRTYLTVGSYTTPCKASANTTAGSFTISCTVAATSYTLTATGSATTSGFVYTIDQDGTQKTTGLPSGWGSAPQTGCWVQRKAQTC</sequence>
<dbReference type="Gene3D" id="3.30.700.10">
    <property type="entry name" value="Glycoprotein, Type 4 Pilin"/>
    <property type="match status" value="1"/>
</dbReference>
<dbReference type="SUPFAM" id="SSF54523">
    <property type="entry name" value="Pili subunits"/>
    <property type="match status" value="1"/>
</dbReference>
<dbReference type="EMBL" id="JBEWLZ010000010">
    <property type="protein sequence ID" value="MET1491250.1"/>
    <property type="molecule type" value="Genomic_DNA"/>
</dbReference>
<evidence type="ECO:0000313" key="3">
    <source>
        <dbReference type="EMBL" id="MET1491250.1"/>
    </source>
</evidence>
<keyword evidence="4" id="KW-1185">Reference proteome</keyword>
<dbReference type="PANTHER" id="PTHR30093">
    <property type="entry name" value="GENERAL SECRETION PATHWAY PROTEIN G"/>
    <property type="match status" value="1"/>
</dbReference>
<feature type="transmembrane region" description="Helical" evidence="2">
    <location>
        <begin position="12"/>
        <end position="36"/>
    </location>
</feature>
<dbReference type="InterPro" id="IPR012902">
    <property type="entry name" value="N_methyl_site"/>
</dbReference>
<proteinExistence type="predicted"/>
<dbReference type="NCBIfam" id="TIGR02532">
    <property type="entry name" value="IV_pilin_GFxxxE"/>
    <property type="match status" value="1"/>
</dbReference>
<keyword evidence="2" id="KW-0472">Membrane</keyword>
<accession>A0ABV2CTI9</accession>
<dbReference type="PROSITE" id="PS00409">
    <property type="entry name" value="PROKAR_NTER_METHYL"/>
    <property type="match status" value="1"/>
</dbReference>
<dbReference type="InterPro" id="IPR045584">
    <property type="entry name" value="Pilin-like"/>
</dbReference>
<dbReference type="Pfam" id="PF16732">
    <property type="entry name" value="ComP_DUS"/>
    <property type="match status" value="1"/>
</dbReference>
<evidence type="ECO:0000256" key="1">
    <source>
        <dbReference type="ARBA" id="ARBA00022481"/>
    </source>
</evidence>
<dbReference type="Proteomes" id="UP001548590">
    <property type="component" value="Unassembled WGS sequence"/>
</dbReference>